<accession>A0ABD5PUL3</accession>
<comment type="caution">
    <text evidence="1">The sequence shown here is derived from an EMBL/GenBank/DDBJ whole genome shotgun (WGS) entry which is preliminary data.</text>
</comment>
<evidence type="ECO:0008006" key="3">
    <source>
        <dbReference type="Google" id="ProtNLM"/>
    </source>
</evidence>
<dbReference type="EMBL" id="JBHSFA010000011">
    <property type="protein sequence ID" value="MFC4544188.1"/>
    <property type="molecule type" value="Genomic_DNA"/>
</dbReference>
<evidence type="ECO:0000313" key="2">
    <source>
        <dbReference type="Proteomes" id="UP001595898"/>
    </source>
</evidence>
<name>A0ABD5PUL3_9EURY</name>
<dbReference type="Proteomes" id="UP001595898">
    <property type="component" value="Unassembled WGS sequence"/>
</dbReference>
<gene>
    <name evidence="1" type="ORF">ACFO5R_19865</name>
</gene>
<reference evidence="1 2" key="1">
    <citation type="journal article" date="2019" name="Int. J. Syst. Evol. Microbiol.">
        <title>The Global Catalogue of Microorganisms (GCM) 10K type strain sequencing project: providing services to taxonomists for standard genome sequencing and annotation.</title>
        <authorList>
            <consortium name="The Broad Institute Genomics Platform"/>
            <consortium name="The Broad Institute Genome Sequencing Center for Infectious Disease"/>
            <person name="Wu L."/>
            <person name="Ma J."/>
        </authorList>
    </citation>
    <scope>NUCLEOTIDE SEQUENCE [LARGE SCALE GENOMIC DNA]</scope>
    <source>
        <strain evidence="1 2">WLHS5</strain>
    </source>
</reference>
<evidence type="ECO:0000313" key="1">
    <source>
        <dbReference type="EMBL" id="MFC4544188.1"/>
    </source>
</evidence>
<sequence>MTTPQAVLDRYADGTPVRALADAYRSLDRWTGSDPLLLVAEAAASTTGQRFVGGIVPSVERFRDAFVETDRVTRFADLAAIDLADDDLVAAFGAQRKRHVLLETASVLADRPEDDDLAALQAWAATADHYRYEADPIGSISGVGPATFQYLRQLAGVDTVRPDPELRHLVDALADDLPSAPLSTATALHTIAAGEWLAYRTHYSPLEIDRIAWWTFTEPDDREAVLEASGVALPSPYSSN</sequence>
<dbReference type="AlphaFoldDB" id="A0ABD5PUL3"/>
<dbReference type="RefSeq" id="WP_250140929.1">
    <property type="nucleotide sequence ID" value="NZ_JALIQP010000003.1"/>
</dbReference>
<proteinExistence type="predicted"/>
<organism evidence="1 2">
    <name type="scientific">Halosolutus amylolyticus</name>
    <dbReference type="NCBI Taxonomy" id="2932267"/>
    <lineage>
        <taxon>Archaea</taxon>
        <taxon>Methanobacteriati</taxon>
        <taxon>Methanobacteriota</taxon>
        <taxon>Stenosarchaea group</taxon>
        <taxon>Halobacteria</taxon>
        <taxon>Halobacteriales</taxon>
        <taxon>Natrialbaceae</taxon>
        <taxon>Halosolutus</taxon>
    </lineage>
</organism>
<protein>
    <recommendedName>
        <fullName evidence="3">DNA-3-methyladenine glycosylase 2 family protein</fullName>
    </recommendedName>
</protein>
<keyword evidence="2" id="KW-1185">Reference proteome</keyword>